<reference evidence="11 15" key="2">
    <citation type="journal article" date="2019" name="Nat. Med.">
        <title>A library of human gut bacterial isolates paired with longitudinal multiomics data enables mechanistic microbiome research.</title>
        <authorList>
            <person name="Poyet M."/>
            <person name="Groussin M."/>
            <person name="Gibbons S.M."/>
            <person name="Avila-Pacheco J."/>
            <person name="Jiang X."/>
            <person name="Kearney S.M."/>
            <person name="Perrotta A.R."/>
            <person name="Berdy B."/>
            <person name="Zhao S."/>
            <person name="Lieberman T.D."/>
            <person name="Swanson P.K."/>
            <person name="Smith M."/>
            <person name="Roesemann S."/>
            <person name="Alexander J.E."/>
            <person name="Rich S.A."/>
            <person name="Livny J."/>
            <person name="Vlamakis H."/>
            <person name="Clish C."/>
            <person name="Bullock K."/>
            <person name="Deik A."/>
            <person name="Scott J."/>
            <person name="Pierce K.A."/>
            <person name="Xavier R.J."/>
            <person name="Alm E.J."/>
        </authorList>
    </citation>
    <scope>NUCLEOTIDE SEQUENCE [LARGE SCALE GENOMIC DNA]</scope>
    <source>
        <strain evidence="11 15">BIOML-A6</strain>
    </source>
</reference>
<dbReference type="EMBL" id="JAAIOD010000023">
    <property type="protein sequence ID" value="NSE59066.1"/>
    <property type="molecule type" value="Genomic_DNA"/>
</dbReference>
<comment type="caution">
    <text evidence="13">The sequence shown here is derived from an EMBL/GenBank/DDBJ whole genome shotgun (WGS) entry which is preliminary data.</text>
</comment>
<dbReference type="CDD" id="cd06261">
    <property type="entry name" value="TM_PBP2"/>
    <property type="match status" value="1"/>
</dbReference>
<evidence type="ECO:0000256" key="4">
    <source>
        <dbReference type="ARBA" id="ARBA00022475"/>
    </source>
</evidence>
<dbReference type="GO" id="GO:0043190">
    <property type="term" value="C:ATP-binding cassette (ABC) transporter complex"/>
    <property type="evidence" value="ECO:0007669"/>
    <property type="project" value="InterPro"/>
</dbReference>
<dbReference type="Proteomes" id="UP000472916">
    <property type="component" value="Unassembled WGS sequence"/>
</dbReference>
<name>A0A414SQX9_9FIRM</name>
<evidence type="ECO:0000313" key="13">
    <source>
        <dbReference type="EMBL" id="RHG22815.1"/>
    </source>
</evidence>
<evidence type="ECO:0000256" key="7">
    <source>
        <dbReference type="ARBA" id="ARBA00022989"/>
    </source>
</evidence>
<dbReference type="InterPro" id="IPR035906">
    <property type="entry name" value="MetI-like_sf"/>
</dbReference>
<feature type="transmembrane region" description="Helical" evidence="9">
    <location>
        <begin position="185"/>
        <end position="205"/>
    </location>
</feature>
<keyword evidence="4" id="KW-1003">Cell membrane</keyword>
<keyword evidence="8 9" id="KW-0472">Membrane</keyword>
<reference evidence="12" key="3">
    <citation type="journal article" date="2020" name="Cell Host Microbe">
        <title>Functional and Genomic Variation between Human-Derived Isolates of Lachnospiraceae Reveals Inter- and Intra-Species Diversity.</title>
        <authorList>
            <person name="Sorbara M.T."/>
            <person name="Littmann E.R."/>
            <person name="Fontana E."/>
            <person name="Moody T.U."/>
            <person name="Kohout C.E."/>
            <person name="Gjonbalaj M."/>
            <person name="Eaton V."/>
            <person name="Seok R."/>
            <person name="Leiner I.M."/>
            <person name="Pamer E.G."/>
        </authorList>
    </citation>
    <scope>NUCLEOTIDE SEQUENCE</scope>
    <source>
        <strain evidence="12">MSK.10.16</strain>
    </source>
</reference>
<dbReference type="RefSeq" id="WP_118225598.1">
    <property type="nucleotide sequence ID" value="NZ_JAAILL010000034.1"/>
</dbReference>
<reference evidence="13 14" key="1">
    <citation type="submission" date="2018-08" db="EMBL/GenBank/DDBJ databases">
        <title>A genome reference for cultivated species of the human gut microbiota.</title>
        <authorList>
            <person name="Zou Y."/>
            <person name="Xue W."/>
            <person name="Luo G."/>
        </authorList>
    </citation>
    <scope>NUCLEOTIDE SEQUENCE [LARGE SCALE GENOMIC DNA]</scope>
    <source>
        <strain evidence="13 14">AM22-22</strain>
    </source>
</reference>
<dbReference type="InterPro" id="IPR010065">
    <property type="entry name" value="AA_ABC_transptr_permease_3TM"/>
</dbReference>
<evidence type="ECO:0000256" key="3">
    <source>
        <dbReference type="ARBA" id="ARBA00022448"/>
    </source>
</evidence>
<dbReference type="NCBIfam" id="TIGR01726">
    <property type="entry name" value="HEQRo_perm_3TM"/>
    <property type="match status" value="1"/>
</dbReference>
<evidence type="ECO:0000313" key="14">
    <source>
        <dbReference type="Proteomes" id="UP000284095"/>
    </source>
</evidence>
<evidence type="ECO:0000313" key="12">
    <source>
        <dbReference type="EMBL" id="NSE59066.1"/>
    </source>
</evidence>
<evidence type="ECO:0000259" key="10">
    <source>
        <dbReference type="PROSITE" id="PS50928"/>
    </source>
</evidence>
<dbReference type="InterPro" id="IPR000515">
    <property type="entry name" value="MetI-like"/>
</dbReference>
<accession>A0A414SQX9</accession>
<dbReference type="AlphaFoldDB" id="A0A414SQX9"/>
<dbReference type="Gene3D" id="1.10.3720.10">
    <property type="entry name" value="MetI-like"/>
    <property type="match status" value="1"/>
</dbReference>
<reference evidence="12" key="4">
    <citation type="submission" date="2020-02" db="EMBL/GenBank/DDBJ databases">
        <authorList>
            <person name="Littmann E."/>
            <person name="Sorbara M."/>
        </authorList>
    </citation>
    <scope>NUCLEOTIDE SEQUENCE</scope>
    <source>
        <strain evidence="12">MSK.10.16</strain>
    </source>
</reference>
<dbReference type="Proteomes" id="UP000724058">
    <property type="component" value="Unassembled WGS sequence"/>
</dbReference>
<evidence type="ECO:0000256" key="5">
    <source>
        <dbReference type="ARBA" id="ARBA00022692"/>
    </source>
</evidence>
<evidence type="ECO:0000313" key="15">
    <source>
        <dbReference type="Proteomes" id="UP000472916"/>
    </source>
</evidence>
<gene>
    <name evidence="13" type="ORF">DW265_13310</name>
    <name evidence="12" type="ORF">G4332_13370</name>
    <name evidence="11" type="ORF">GT528_14695</name>
</gene>
<feature type="domain" description="ABC transmembrane type-1" evidence="10">
    <location>
        <begin position="17"/>
        <end position="206"/>
    </location>
</feature>
<protein>
    <submittedName>
        <fullName evidence="11">ABC transporter permease subunit</fullName>
    </submittedName>
    <submittedName>
        <fullName evidence="13">Amino acid ABC transporter permease</fullName>
    </submittedName>
</protein>
<dbReference type="GO" id="GO:0006865">
    <property type="term" value="P:amino acid transport"/>
    <property type="evidence" value="ECO:0007669"/>
    <property type="project" value="UniProtKB-KW"/>
</dbReference>
<dbReference type="SUPFAM" id="SSF161098">
    <property type="entry name" value="MetI-like"/>
    <property type="match status" value="1"/>
</dbReference>
<dbReference type="PANTHER" id="PTHR30614:SF20">
    <property type="entry name" value="GLUTAMINE TRANSPORT SYSTEM PERMEASE PROTEIN GLNP"/>
    <property type="match status" value="1"/>
</dbReference>
<keyword evidence="3 9" id="KW-0813">Transport</keyword>
<keyword evidence="6" id="KW-0029">Amino-acid transport</keyword>
<dbReference type="Proteomes" id="UP000284095">
    <property type="component" value="Unassembled WGS sequence"/>
</dbReference>
<sequence>MNMKFLDVLLPMMFDGLKLTILIAVVGIGIGFLIGSLCGYLLQSKYKIGKAIAEVYIWIIRATPLMVQALYGYFVIPKLFGVDISSTIVGIGVIALNSGAFISEIVKGALMGIDPGQKEAGASLGLTSTQTMLHLVIPPAFKSALPALFNQFITSVKDTALLSAIAVNEITHQAQAYAALSFKAIPTYTALAVFYLIILSILIIVQKQIERKMR</sequence>
<dbReference type="Pfam" id="PF00528">
    <property type="entry name" value="BPD_transp_1"/>
    <property type="match status" value="1"/>
</dbReference>
<keyword evidence="14" id="KW-1185">Reference proteome</keyword>
<dbReference type="PANTHER" id="PTHR30614">
    <property type="entry name" value="MEMBRANE COMPONENT OF AMINO ACID ABC TRANSPORTER"/>
    <property type="match status" value="1"/>
</dbReference>
<keyword evidence="5 9" id="KW-0812">Transmembrane</keyword>
<evidence type="ECO:0000256" key="6">
    <source>
        <dbReference type="ARBA" id="ARBA00022970"/>
    </source>
</evidence>
<feature type="transmembrane region" description="Helical" evidence="9">
    <location>
        <begin position="20"/>
        <end position="43"/>
    </location>
</feature>
<keyword evidence="7 9" id="KW-1133">Transmembrane helix</keyword>
<dbReference type="PROSITE" id="PS50928">
    <property type="entry name" value="ABC_TM1"/>
    <property type="match status" value="1"/>
</dbReference>
<proteinExistence type="inferred from homology"/>
<evidence type="ECO:0000256" key="1">
    <source>
        <dbReference type="ARBA" id="ARBA00004651"/>
    </source>
</evidence>
<dbReference type="EMBL" id="QRIC01000037">
    <property type="protein sequence ID" value="RHG22815.1"/>
    <property type="molecule type" value="Genomic_DNA"/>
</dbReference>
<evidence type="ECO:0000256" key="2">
    <source>
        <dbReference type="ARBA" id="ARBA00010072"/>
    </source>
</evidence>
<comment type="subcellular location">
    <subcellularLocation>
        <location evidence="1 9">Cell membrane</location>
        <topology evidence="1 9">Multi-pass membrane protein</topology>
    </subcellularLocation>
</comment>
<evidence type="ECO:0000256" key="8">
    <source>
        <dbReference type="ARBA" id="ARBA00023136"/>
    </source>
</evidence>
<evidence type="ECO:0000313" key="11">
    <source>
        <dbReference type="EMBL" id="MZK42890.1"/>
    </source>
</evidence>
<organism evidence="13 14">
    <name type="scientific">Dorea longicatena</name>
    <dbReference type="NCBI Taxonomy" id="88431"/>
    <lineage>
        <taxon>Bacteria</taxon>
        <taxon>Bacillati</taxon>
        <taxon>Bacillota</taxon>
        <taxon>Clostridia</taxon>
        <taxon>Lachnospirales</taxon>
        <taxon>Lachnospiraceae</taxon>
        <taxon>Dorea</taxon>
    </lineage>
</organism>
<comment type="similarity">
    <text evidence="2">Belongs to the binding-protein-dependent transport system permease family. HisMQ subfamily.</text>
</comment>
<evidence type="ECO:0000256" key="9">
    <source>
        <dbReference type="RuleBase" id="RU363032"/>
    </source>
</evidence>
<dbReference type="EMBL" id="WWSC01000026">
    <property type="protein sequence ID" value="MZK42890.1"/>
    <property type="molecule type" value="Genomic_DNA"/>
</dbReference>
<dbReference type="InterPro" id="IPR043429">
    <property type="entry name" value="ArtM/GltK/GlnP/TcyL/YhdX-like"/>
</dbReference>
<feature type="transmembrane region" description="Helical" evidence="9">
    <location>
        <begin position="55"/>
        <end position="76"/>
    </location>
</feature>
<dbReference type="GO" id="GO:0022857">
    <property type="term" value="F:transmembrane transporter activity"/>
    <property type="evidence" value="ECO:0007669"/>
    <property type="project" value="InterPro"/>
</dbReference>